<feature type="region of interest" description="Disordered" evidence="1">
    <location>
        <begin position="50"/>
        <end position="71"/>
    </location>
</feature>
<evidence type="ECO:0000313" key="3">
    <source>
        <dbReference type="Proteomes" id="UP000499080"/>
    </source>
</evidence>
<comment type="caution">
    <text evidence="2">The sequence shown here is derived from an EMBL/GenBank/DDBJ whole genome shotgun (WGS) entry which is preliminary data.</text>
</comment>
<dbReference type="AlphaFoldDB" id="A0A4Y2BLP4"/>
<proteinExistence type="predicted"/>
<dbReference type="EMBL" id="BGPR01000087">
    <property type="protein sequence ID" value="GBL92627.1"/>
    <property type="molecule type" value="Genomic_DNA"/>
</dbReference>
<name>A0A4Y2BLP4_ARAVE</name>
<evidence type="ECO:0000256" key="1">
    <source>
        <dbReference type="SAM" id="MobiDB-lite"/>
    </source>
</evidence>
<keyword evidence="3" id="KW-1185">Reference proteome</keyword>
<reference evidence="2 3" key="1">
    <citation type="journal article" date="2019" name="Sci. Rep.">
        <title>Orb-weaving spider Araneus ventricosus genome elucidates the spidroin gene catalogue.</title>
        <authorList>
            <person name="Kono N."/>
            <person name="Nakamura H."/>
            <person name="Ohtoshi R."/>
            <person name="Moran D.A.P."/>
            <person name="Shinohara A."/>
            <person name="Yoshida Y."/>
            <person name="Fujiwara M."/>
            <person name="Mori M."/>
            <person name="Tomita M."/>
            <person name="Arakawa K."/>
        </authorList>
    </citation>
    <scope>NUCLEOTIDE SEQUENCE [LARGE SCALE GENOMIC DNA]</scope>
</reference>
<evidence type="ECO:0000313" key="2">
    <source>
        <dbReference type="EMBL" id="GBL92627.1"/>
    </source>
</evidence>
<feature type="region of interest" description="Disordered" evidence="1">
    <location>
        <begin position="1"/>
        <end position="35"/>
    </location>
</feature>
<organism evidence="2 3">
    <name type="scientific">Araneus ventricosus</name>
    <name type="common">Orbweaver spider</name>
    <name type="synonym">Epeira ventricosa</name>
    <dbReference type="NCBI Taxonomy" id="182803"/>
    <lineage>
        <taxon>Eukaryota</taxon>
        <taxon>Metazoa</taxon>
        <taxon>Ecdysozoa</taxon>
        <taxon>Arthropoda</taxon>
        <taxon>Chelicerata</taxon>
        <taxon>Arachnida</taxon>
        <taxon>Araneae</taxon>
        <taxon>Araneomorphae</taxon>
        <taxon>Entelegynae</taxon>
        <taxon>Araneoidea</taxon>
        <taxon>Araneidae</taxon>
        <taxon>Araneus</taxon>
    </lineage>
</organism>
<feature type="region of interest" description="Disordered" evidence="1">
    <location>
        <begin position="83"/>
        <end position="107"/>
    </location>
</feature>
<gene>
    <name evidence="2" type="ORF">AVEN_123798_1</name>
</gene>
<dbReference type="Proteomes" id="UP000499080">
    <property type="component" value="Unassembled WGS sequence"/>
</dbReference>
<sequence length="107" mass="11403">MEMKENATDGSFSRYNHKGETPVPPWHPGTLNDGPTIAVGTEVGVLSAITGHCPTPLEGGTSRHRSGGNSTHTIIVPLRRSENPLTYPLASQSGTRDDSRGIAHKMT</sequence>
<accession>A0A4Y2BLP4</accession>
<protein>
    <submittedName>
        <fullName evidence="2">Uncharacterized protein</fullName>
    </submittedName>
</protein>